<feature type="region of interest" description="Disordered" evidence="1">
    <location>
        <begin position="39"/>
        <end position="67"/>
    </location>
</feature>
<evidence type="ECO:0000313" key="3">
    <source>
        <dbReference type="EMBL" id="JAD94421.1"/>
    </source>
</evidence>
<dbReference type="AlphaFoldDB" id="A0A0A9E2Y9"/>
<dbReference type="EMBL" id="GBRH01203474">
    <property type="protein sequence ID" value="JAD94421.1"/>
    <property type="molecule type" value="Transcribed_RNA"/>
</dbReference>
<proteinExistence type="predicted"/>
<reference evidence="3" key="1">
    <citation type="submission" date="2014-09" db="EMBL/GenBank/DDBJ databases">
        <authorList>
            <person name="Magalhaes I.L.F."/>
            <person name="Oliveira U."/>
            <person name="Santos F.R."/>
            <person name="Vidigal T.H.D.A."/>
            <person name="Brescovit A.D."/>
            <person name="Santos A.J."/>
        </authorList>
    </citation>
    <scope>NUCLEOTIDE SEQUENCE</scope>
    <source>
        <tissue evidence="3">Shoot tissue taken approximately 20 cm above the soil surface</tissue>
    </source>
</reference>
<name>A0A0A9E2Y9_ARUDO</name>
<evidence type="ECO:0000256" key="2">
    <source>
        <dbReference type="SAM" id="SignalP"/>
    </source>
</evidence>
<feature type="signal peptide" evidence="2">
    <location>
        <begin position="1"/>
        <end position="18"/>
    </location>
</feature>
<sequence length="100" mass="11132">MLWVRSMLLFKIFCIGLGRLAINRDELTSNITPEIMKNHPSKRKRRAVGASGRCSSSATMPATTPDTIDATDVHVDTTIALPCLRPRVCMTKSIIRGKYK</sequence>
<feature type="chain" id="PRO_5002061722" description="Secreted protein" evidence="2">
    <location>
        <begin position="19"/>
        <end position="100"/>
    </location>
</feature>
<organism evidence="3">
    <name type="scientific">Arundo donax</name>
    <name type="common">Giant reed</name>
    <name type="synonym">Donax arundinaceus</name>
    <dbReference type="NCBI Taxonomy" id="35708"/>
    <lineage>
        <taxon>Eukaryota</taxon>
        <taxon>Viridiplantae</taxon>
        <taxon>Streptophyta</taxon>
        <taxon>Embryophyta</taxon>
        <taxon>Tracheophyta</taxon>
        <taxon>Spermatophyta</taxon>
        <taxon>Magnoliopsida</taxon>
        <taxon>Liliopsida</taxon>
        <taxon>Poales</taxon>
        <taxon>Poaceae</taxon>
        <taxon>PACMAD clade</taxon>
        <taxon>Arundinoideae</taxon>
        <taxon>Arundineae</taxon>
        <taxon>Arundo</taxon>
    </lineage>
</organism>
<keyword evidence="2" id="KW-0732">Signal</keyword>
<evidence type="ECO:0000256" key="1">
    <source>
        <dbReference type="SAM" id="MobiDB-lite"/>
    </source>
</evidence>
<evidence type="ECO:0008006" key="4">
    <source>
        <dbReference type="Google" id="ProtNLM"/>
    </source>
</evidence>
<protein>
    <recommendedName>
        <fullName evidence="4">Secreted protein</fullName>
    </recommendedName>
</protein>
<feature type="compositionally biased region" description="Low complexity" evidence="1">
    <location>
        <begin position="58"/>
        <end position="67"/>
    </location>
</feature>
<accession>A0A0A9E2Y9</accession>
<reference evidence="3" key="2">
    <citation type="journal article" date="2015" name="Data Brief">
        <title>Shoot transcriptome of the giant reed, Arundo donax.</title>
        <authorList>
            <person name="Barrero R.A."/>
            <person name="Guerrero F.D."/>
            <person name="Moolhuijzen P."/>
            <person name="Goolsby J.A."/>
            <person name="Tidwell J."/>
            <person name="Bellgard S.E."/>
            <person name="Bellgard M.I."/>
        </authorList>
    </citation>
    <scope>NUCLEOTIDE SEQUENCE</scope>
    <source>
        <tissue evidence="3">Shoot tissue taken approximately 20 cm above the soil surface</tissue>
    </source>
</reference>